<reference evidence="1 2" key="1">
    <citation type="submission" date="2015-03" db="EMBL/GenBank/DDBJ databases">
        <title>Genome sequence of Variovorax paradoxus TBEA6.</title>
        <authorList>
            <person name="Poehlein A."/>
            <person name="Schuldes J."/>
            <person name="Wuebbeler J.H."/>
            <person name="Hiessl S."/>
            <person name="Steinbuechel A."/>
            <person name="Daniel R."/>
        </authorList>
    </citation>
    <scope>NUCLEOTIDE SEQUENCE [LARGE SCALE GENOMIC DNA]</scope>
    <source>
        <strain evidence="1 2">TBEA6</strain>
    </source>
</reference>
<evidence type="ECO:0000313" key="1">
    <source>
        <dbReference type="EMBL" id="KLN57642.1"/>
    </source>
</evidence>
<protein>
    <submittedName>
        <fullName evidence="1">Uncharacterized protein</fullName>
    </submittedName>
</protein>
<evidence type="ECO:0000313" key="2">
    <source>
        <dbReference type="Proteomes" id="UP000035170"/>
    </source>
</evidence>
<accession>A0A0H2MAE3</accession>
<dbReference type="Proteomes" id="UP000035170">
    <property type="component" value="Unassembled WGS sequence"/>
</dbReference>
<dbReference type="RefSeq" id="WP_047783663.1">
    <property type="nucleotide sequence ID" value="NZ_JZWI01000006.1"/>
</dbReference>
<keyword evidence="2" id="KW-1185">Reference proteome</keyword>
<name>A0A0H2MAE3_VARPD</name>
<organism evidence="1 2">
    <name type="scientific">Variovorax paradoxus</name>
    <dbReference type="NCBI Taxonomy" id="34073"/>
    <lineage>
        <taxon>Bacteria</taxon>
        <taxon>Pseudomonadati</taxon>
        <taxon>Pseudomonadota</taxon>
        <taxon>Betaproteobacteria</taxon>
        <taxon>Burkholderiales</taxon>
        <taxon>Comamonadaceae</taxon>
        <taxon>Variovorax</taxon>
    </lineage>
</organism>
<dbReference type="AlphaFoldDB" id="A0A0H2MAE3"/>
<gene>
    <name evidence="1" type="ORF">VPARA_11550</name>
</gene>
<comment type="caution">
    <text evidence="1">The sequence shown here is derived from an EMBL/GenBank/DDBJ whole genome shotgun (WGS) entry which is preliminary data.</text>
</comment>
<sequence>MNASRYQRPHLAWIKRRARRLERCFDLTRRLAVDSASEDYRLFVGTSRPVLTLIRGGRS</sequence>
<dbReference type="PATRIC" id="fig|34073.19.peg.1175"/>
<proteinExistence type="predicted"/>
<dbReference type="EMBL" id="JZWI01000006">
    <property type="protein sequence ID" value="KLN57642.1"/>
    <property type="molecule type" value="Genomic_DNA"/>
</dbReference>